<evidence type="ECO:0000313" key="1">
    <source>
        <dbReference type="EMBL" id="KAA8998164.1"/>
    </source>
</evidence>
<protein>
    <submittedName>
        <fullName evidence="1">Uncharacterized protein</fullName>
    </submittedName>
</protein>
<keyword evidence="2" id="KW-1185">Reference proteome</keyword>
<accession>A0A5J5FYM5</accession>
<reference evidence="1 2" key="1">
    <citation type="submission" date="2019-09" db="EMBL/GenBank/DDBJ databases">
        <authorList>
            <person name="Li Y."/>
        </authorList>
    </citation>
    <scope>NUCLEOTIDE SEQUENCE [LARGE SCALE GENOMIC DNA]</scope>
    <source>
        <strain evidence="1 2">L3-3HA</strain>
    </source>
</reference>
<name>A0A5J5FYM5_9GAMM</name>
<gene>
    <name evidence="1" type="ORF">FJU30_17270</name>
</gene>
<evidence type="ECO:0000313" key="2">
    <source>
        <dbReference type="Proteomes" id="UP000335415"/>
    </source>
</evidence>
<comment type="caution">
    <text evidence="1">The sequence shown here is derived from an EMBL/GenBank/DDBJ whole genome shotgun (WGS) entry which is preliminary data.</text>
</comment>
<dbReference type="EMBL" id="VYKJ01000009">
    <property type="protein sequence ID" value="KAA8998164.1"/>
    <property type="molecule type" value="Genomic_DNA"/>
</dbReference>
<organism evidence="1 2">
    <name type="scientific">Affinibrenneria salicis</name>
    <dbReference type="NCBI Taxonomy" id="2590031"/>
    <lineage>
        <taxon>Bacteria</taxon>
        <taxon>Pseudomonadati</taxon>
        <taxon>Pseudomonadota</taxon>
        <taxon>Gammaproteobacteria</taxon>
        <taxon>Enterobacterales</taxon>
        <taxon>Pectobacteriaceae</taxon>
        <taxon>Affinibrenneria</taxon>
    </lineage>
</organism>
<proteinExistence type="predicted"/>
<sequence>MKLKIRRHTSGVGALAWLPVPSMPLAGPPQALFKKAFGTIGLQSELFRVYIASNNRRMSFL</sequence>
<dbReference type="AlphaFoldDB" id="A0A5J5FYM5"/>
<dbReference type="RefSeq" id="WP_150436223.1">
    <property type="nucleotide sequence ID" value="NZ_VYKJ01000009.1"/>
</dbReference>
<dbReference type="Proteomes" id="UP000335415">
    <property type="component" value="Unassembled WGS sequence"/>
</dbReference>